<sequence length="262" mass="28769">MKYRILSTLLVLSSFTATANNSADIAKKLQNPVADMISVPVQFNYDPNIGLDEQGERWLTNVQPVVPYDLNDDWNLISRTIIPIVSQDFGSFREDGIGDIVQSFFFSPKQQTDSGWIWGAGPVLMFPSASEPMFGSDNWGIGPTAVLLKQSDGWTFGALANHIWGFGADKDQGQTDVNATFIQPFIGYTWPSATSVFLNSETTIDWENDVESVPINLVASQVITIGDNVFSLGAGLHYWAKGPENGPDGMGARIMITWLIPQ</sequence>
<dbReference type="RefSeq" id="WP_336435931.1">
    <property type="nucleotide sequence ID" value="NZ_JBAWKS010000002.1"/>
</dbReference>
<accession>A0ABU8EVG4</accession>
<feature type="chain" id="PRO_5046198261" evidence="1">
    <location>
        <begin position="20"/>
        <end position="262"/>
    </location>
</feature>
<reference evidence="2 3" key="1">
    <citation type="submission" date="2023-12" db="EMBL/GenBank/DDBJ databases">
        <title>Friends and Foes: Symbiotic and Algicidal bacterial influence on Karenia brevis blooms.</title>
        <authorList>
            <person name="Fei C."/>
            <person name="Mohamed A.R."/>
            <person name="Booker A."/>
            <person name="Arshad M."/>
            <person name="Klass S."/>
            <person name="Ahn S."/>
            <person name="Gilbert P.M."/>
            <person name="Heil C.A."/>
            <person name="Martinez J.M."/>
            <person name="Amin S.A."/>
        </authorList>
    </citation>
    <scope>NUCLEOTIDE SEQUENCE [LARGE SCALE GENOMIC DNA]</scope>
    <source>
        <strain evidence="2 3">CE15</strain>
    </source>
</reference>
<proteinExistence type="predicted"/>
<keyword evidence="3" id="KW-1185">Reference proteome</keyword>
<organism evidence="2 3">
    <name type="scientific">Pseudoalteromonas spongiae</name>
    <dbReference type="NCBI Taxonomy" id="298657"/>
    <lineage>
        <taxon>Bacteria</taxon>
        <taxon>Pseudomonadati</taxon>
        <taxon>Pseudomonadota</taxon>
        <taxon>Gammaproteobacteria</taxon>
        <taxon>Alteromonadales</taxon>
        <taxon>Pseudoalteromonadaceae</taxon>
        <taxon>Pseudoalteromonas</taxon>
    </lineage>
</organism>
<gene>
    <name evidence="2" type="ORF">WAE96_14365</name>
</gene>
<dbReference type="EMBL" id="JBAWKS010000002">
    <property type="protein sequence ID" value="MEI4550851.1"/>
    <property type="molecule type" value="Genomic_DNA"/>
</dbReference>
<evidence type="ECO:0000256" key="1">
    <source>
        <dbReference type="SAM" id="SignalP"/>
    </source>
</evidence>
<evidence type="ECO:0000313" key="3">
    <source>
        <dbReference type="Proteomes" id="UP001382455"/>
    </source>
</evidence>
<dbReference type="Proteomes" id="UP001382455">
    <property type="component" value="Unassembled WGS sequence"/>
</dbReference>
<name>A0ABU8EVG4_9GAMM</name>
<feature type="signal peptide" evidence="1">
    <location>
        <begin position="1"/>
        <end position="19"/>
    </location>
</feature>
<protein>
    <submittedName>
        <fullName evidence="2">Transporter</fullName>
    </submittedName>
</protein>
<keyword evidence="1" id="KW-0732">Signal</keyword>
<evidence type="ECO:0000313" key="2">
    <source>
        <dbReference type="EMBL" id="MEI4550851.1"/>
    </source>
</evidence>
<comment type="caution">
    <text evidence="2">The sequence shown here is derived from an EMBL/GenBank/DDBJ whole genome shotgun (WGS) entry which is preliminary data.</text>
</comment>